<organism evidence="3 4">
    <name type="scientific">Cardiocondyla obscurior</name>
    <dbReference type="NCBI Taxonomy" id="286306"/>
    <lineage>
        <taxon>Eukaryota</taxon>
        <taxon>Metazoa</taxon>
        <taxon>Ecdysozoa</taxon>
        <taxon>Arthropoda</taxon>
        <taxon>Hexapoda</taxon>
        <taxon>Insecta</taxon>
        <taxon>Pterygota</taxon>
        <taxon>Neoptera</taxon>
        <taxon>Endopterygota</taxon>
        <taxon>Hymenoptera</taxon>
        <taxon>Apocrita</taxon>
        <taxon>Aculeata</taxon>
        <taxon>Formicoidea</taxon>
        <taxon>Formicidae</taxon>
        <taxon>Myrmicinae</taxon>
        <taxon>Cardiocondyla</taxon>
    </lineage>
</organism>
<accession>A0AAW2EEE0</accession>
<dbReference type="Proteomes" id="UP001430953">
    <property type="component" value="Unassembled WGS sequence"/>
</dbReference>
<name>A0AAW2EEE0_9HYME</name>
<comment type="caution">
    <text evidence="3">The sequence shown here is derived from an EMBL/GenBank/DDBJ whole genome shotgun (WGS) entry which is preliminary data.</text>
</comment>
<reference evidence="3 4" key="1">
    <citation type="submission" date="2023-03" db="EMBL/GenBank/DDBJ databases">
        <title>High recombination rates correlate with genetic variation in Cardiocondyla obscurior ants.</title>
        <authorList>
            <person name="Errbii M."/>
        </authorList>
    </citation>
    <scope>NUCLEOTIDE SEQUENCE [LARGE SCALE GENOMIC DNA]</scope>
    <source>
        <strain evidence="3">Alpha-2009</strain>
        <tissue evidence="3">Whole body</tissue>
    </source>
</reference>
<evidence type="ECO:0000313" key="4">
    <source>
        <dbReference type="Proteomes" id="UP001430953"/>
    </source>
</evidence>
<gene>
    <name evidence="3" type="ORF">PUN28_018554</name>
</gene>
<sequence>MSGSVIRFALVVTSLLSKLAISSWPPPPPLVSDRFPSVRFAITAKAVCLRTESDRPTTGHVSIGPSEREKKEKGGRPGAQRGATWKWMSRPYSDKLYRRFVTGRCATYSIRLCPPIGITRSARCN</sequence>
<evidence type="ECO:0008006" key="5">
    <source>
        <dbReference type="Google" id="ProtNLM"/>
    </source>
</evidence>
<evidence type="ECO:0000313" key="3">
    <source>
        <dbReference type="EMBL" id="KAL0102084.1"/>
    </source>
</evidence>
<feature type="region of interest" description="Disordered" evidence="1">
    <location>
        <begin position="51"/>
        <end position="83"/>
    </location>
</feature>
<feature type="signal peptide" evidence="2">
    <location>
        <begin position="1"/>
        <end position="22"/>
    </location>
</feature>
<keyword evidence="2" id="KW-0732">Signal</keyword>
<dbReference type="EMBL" id="JADYXP020000023">
    <property type="protein sequence ID" value="KAL0102084.1"/>
    <property type="molecule type" value="Genomic_DNA"/>
</dbReference>
<feature type="compositionally biased region" description="Basic and acidic residues" evidence="1">
    <location>
        <begin position="66"/>
        <end position="75"/>
    </location>
</feature>
<protein>
    <recommendedName>
        <fullName evidence="5">Secreted protein</fullName>
    </recommendedName>
</protein>
<proteinExistence type="predicted"/>
<evidence type="ECO:0000256" key="1">
    <source>
        <dbReference type="SAM" id="MobiDB-lite"/>
    </source>
</evidence>
<feature type="chain" id="PRO_5043912530" description="Secreted protein" evidence="2">
    <location>
        <begin position="23"/>
        <end position="125"/>
    </location>
</feature>
<evidence type="ECO:0000256" key="2">
    <source>
        <dbReference type="SAM" id="SignalP"/>
    </source>
</evidence>
<dbReference type="AlphaFoldDB" id="A0AAW2EEE0"/>
<keyword evidence="4" id="KW-1185">Reference proteome</keyword>